<keyword evidence="8" id="KW-1185">Reference proteome</keyword>
<evidence type="ECO:0000256" key="1">
    <source>
        <dbReference type="ARBA" id="ARBA00004651"/>
    </source>
</evidence>
<keyword evidence="4 6" id="KW-1133">Transmembrane helix</keyword>
<feature type="transmembrane region" description="Helical" evidence="6">
    <location>
        <begin position="32"/>
        <end position="53"/>
    </location>
</feature>
<dbReference type="InterPro" id="IPR050833">
    <property type="entry name" value="Poly_Biosynth_Transport"/>
</dbReference>
<dbReference type="EMBL" id="WHZU01000006">
    <property type="protein sequence ID" value="NEH11444.1"/>
    <property type="molecule type" value="Genomic_DNA"/>
</dbReference>
<accession>A0ABX0C8H8</accession>
<feature type="transmembrane region" description="Helical" evidence="6">
    <location>
        <begin position="215"/>
        <end position="240"/>
    </location>
</feature>
<feature type="transmembrane region" description="Helical" evidence="6">
    <location>
        <begin position="111"/>
        <end position="132"/>
    </location>
</feature>
<protein>
    <submittedName>
        <fullName evidence="7">Oligosaccharide flippase family protein</fullName>
    </submittedName>
</protein>
<dbReference type="PANTHER" id="PTHR30250">
    <property type="entry name" value="PST FAMILY PREDICTED COLANIC ACID TRANSPORTER"/>
    <property type="match status" value="1"/>
</dbReference>
<dbReference type="Pfam" id="PF01943">
    <property type="entry name" value="Polysacc_synt"/>
    <property type="match status" value="1"/>
</dbReference>
<feature type="transmembrane region" description="Helical" evidence="6">
    <location>
        <begin position="144"/>
        <end position="164"/>
    </location>
</feature>
<feature type="transmembrane region" description="Helical" evidence="6">
    <location>
        <begin position="384"/>
        <end position="406"/>
    </location>
</feature>
<evidence type="ECO:0000256" key="2">
    <source>
        <dbReference type="ARBA" id="ARBA00022475"/>
    </source>
</evidence>
<dbReference type="RefSeq" id="WP_163198478.1">
    <property type="nucleotide sequence ID" value="NZ_WHZU01000006.1"/>
</dbReference>
<sequence length="478" mass="51943">MRKGLVLNLISNIVFFVAGYVIHYFLGNTMPAASYGIVGTIMTVLDFEYMFLSNGARQSLSKEISMRRFNIGDVIRKSIMFQLLLVLVFFAINFFGAPLFGTVLNDSSLDFYFRIAAFLVPANGMYVLLLGINEGIQRFSTSALISTIYPIAKLSVIPLIIFVFKNDPVAGVEIGYLLALLFCIILGCLSLIRHRSELHSTGGEKIRFGTVAHNTLSFSVFFIVVSLVLSMDTLVVKSVVEPASMTGYYTGAVNFGKLSYYLMTAFFTIILPVVAKAIGEHDTDTAISRVKEFLLLIAVFILPIPVVISASSENLLVSFYHADFAVAAPALSCLSMSSFFMGMTVLLNMVHTNFASNRFSDVLSIVSLVVVIPLFIVAGKFGGITWIAAASMCSTLLTMIASYCAVIRKTGSLITGKVSIAVIGAITLWAIVRILFSTVLHTTNLFALAGLYAAAYAVYIGVMATAKVVSIPKELLKQ</sequence>
<feature type="transmembrane region" description="Helical" evidence="6">
    <location>
        <begin position="445"/>
        <end position="469"/>
    </location>
</feature>
<comment type="caution">
    <text evidence="7">The sequence shown here is derived from an EMBL/GenBank/DDBJ whole genome shotgun (WGS) entry which is preliminary data.</text>
</comment>
<dbReference type="Proteomes" id="UP000475155">
    <property type="component" value="Unassembled WGS sequence"/>
</dbReference>
<evidence type="ECO:0000313" key="8">
    <source>
        <dbReference type="Proteomes" id="UP000475155"/>
    </source>
</evidence>
<evidence type="ECO:0000256" key="3">
    <source>
        <dbReference type="ARBA" id="ARBA00022692"/>
    </source>
</evidence>
<feature type="transmembrane region" description="Helical" evidence="6">
    <location>
        <begin position="359"/>
        <end position="378"/>
    </location>
</feature>
<feature type="transmembrane region" description="Helical" evidence="6">
    <location>
        <begin position="418"/>
        <end position="439"/>
    </location>
</feature>
<name>A0ABX0C8H8_9BIFI</name>
<feature type="transmembrane region" description="Helical" evidence="6">
    <location>
        <begin position="5"/>
        <end position="26"/>
    </location>
</feature>
<evidence type="ECO:0000256" key="4">
    <source>
        <dbReference type="ARBA" id="ARBA00022989"/>
    </source>
</evidence>
<feature type="transmembrane region" description="Helical" evidence="6">
    <location>
        <begin position="290"/>
        <end position="312"/>
    </location>
</feature>
<keyword evidence="3 6" id="KW-0812">Transmembrane</keyword>
<feature type="transmembrane region" description="Helical" evidence="6">
    <location>
        <begin position="260"/>
        <end position="278"/>
    </location>
</feature>
<dbReference type="InterPro" id="IPR002797">
    <property type="entry name" value="Polysacc_synth"/>
</dbReference>
<keyword evidence="5 6" id="KW-0472">Membrane</keyword>
<feature type="transmembrane region" description="Helical" evidence="6">
    <location>
        <begin position="176"/>
        <end position="194"/>
    </location>
</feature>
<feature type="transmembrane region" description="Helical" evidence="6">
    <location>
        <begin position="324"/>
        <end position="347"/>
    </location>
</feature>
<organism evidence="7 8">
    <name type="scientific">Bifidobacterium saimiriisciurei</name>
    <dbReference type="NCBI Taxonomy" id="2661627"/>
    <lineage>
        <taxon>Bacteria</taxon>
        <taxon>Bacillati</taxon>
        <taxon>Actinomycetota</taxon>
        <taxon>Actinomycetes</taxon>
        <taxon>Bifidobacteriales</taxon>
        <taxon>Bifidobacteriaceae</taxon>
        <taxon>Bifidobacterium</taxon>
    </lineage>
</organism>
<comment type="subcellular location">
    <subcellularLocation>
        <location evidence="1">Cell membrane</location>
        <topology evidence="1">Multi-pass membrane protein</topology>
    </subcellularLocation>
</comment>
<feature type="transmembrane region" description="Helical" evidence="6">
    <location>
        <begin position="74"/>
        <end position="99"/>
    </location>
</feature>
<dbReference type="PANTHER" id="PTHR30250:SF11">
    <property type="entry name" value="O-ANTIGEN TRANSPORTER-RELATED"/>
    <property type="match status" value="1"/>
</dbReference>
<evidence type="ECO:0000256" key="5">
    <source>
        <dbReference type="ARBA" id="ARBA00023136"/>
    </source>
</evidence>
<gene>
    <name evidence="7" type="ORF">GFD18_04980</name>
</gene>
<evidence type="ECO:0000256" key="6">
    <source>
        <dbReference type="SAM" id="Phobius"/>
    </source>
</evidence>
<proteinExistence type="predicted"/>
<evidence type="ECO:0000313" key="7">
    <source>
        <dbReference type="EMBL" id="NEH11444.1"/>
    </source>
</evidence>
<reference evidence="7 8" key="1">
    <citation type="submission" date="2019-10" db="EMBL/GenBank/DDBJ databases">
        <title>Bifidobacterium from non-human primates.</title>
        <authorList>
            <person name="Modesto M."/>
        </authorList>
    </citation>
    <scope>NUCLEOTIDE SEQUENCE [LARGE SCALE GENOMIC DNA]</scope>
    <source>
        <strain evidence="7 8">SMA1</strain>
    </source>
</reference>
<keyword evidence="2" id="KW-1003">Cell membrane</keyword>